<evidence type="ECO:0000313" key="2">
    <source>
        <dbReference type="EMBL" id="MET3615254.1"/>
    </source>
</evidence>
<reference evidence="2 3" key="1">
    <citation type="submission" date="2024-06" db="EMBL/GenBank/DDBJ databases">
        <title>Genomic Encyclopedia of Type Strains, Phase IV (KMG-IV): sequencing the most valuable type-strain genomes for metagenomic binning, comparative biology and taxonomic classification.</title>
        <authorList>
            <person name="Goeker M."/>
        </authorList>
    </citation>
    <scope>NUCLEOTIDE SEQUENCE [LARGE SCALE GENOMIC DNA]</scope>
    <source>
        <strain evidence="2 3">DSM 29780</strain>
    </source>
</reference>
<keyword evidence="1" id="KW-0472">Membrane</keyword>
<evidence type="ECO:0000313" key="3">
    <source>
        <dbReference type="Proteomes" id="UP001549047"/>
    </source>
</evidence>
<name>A0ABV2J3B4_9HYPH</name>
<keyword evidence="3" id="KW-1185">Reference proteome</keyword>
<proteinExistence type="predicted"/>
<sequence length="50" mass="5618">MQNRNSFLYVIVGALVVVVVGMSAYIYNEKQKEDTVQLKIGEQGVSIEKK</sequence>
<dbReference type="Proteomes" id="UP001549047">
    <property type="component" value="Unassembled WGS sequence"/>
</dbReference>
<keyword evidence="1" id="KW-0812">Transmembrane</keyword>
<dbReference type="EMBL" id="JBEPMB010000006">
    <property type="protein sequence ID" value="MET3615254.1"/>
    <property type="molecule type" value="Genomic_DNA"/>
</dbReference>
<keyword evidence="1" id="KW-1133">Transmembrane helix</keyword>
<feature type="transmembrane region" description="Helical" evidence="1">
    <location>
        <begin position="6"/>
        <end position="27"/>
    </location>
</feature>
<organism evidence="2 3">
    <name type="scientific">Rhizobium aquaticum</name>
    <dbReference type="NCBI Taxonomy" id="1549636"/>
    <lineage>
        <taxon>Bacteria</taxon>
        <taxon>Pseudomonadati</taxon>
        <taxon>Pseudomonadota</taxon>
        <taxon>Alphaproteobacteria</taxon>
        <taxon>Hyphomicrobiales</taxon>
        <taxon>Rhizobiaceae</taxon>
        <taxon>Rhizobium/Agrobacterium group</taxon>
        <taxon>Rhizobium</taxon>
    </lineage>
</organism>
<gene>
    <name evidence="2" type="ORF">ABID16_003597</name>
</gene>
<protein>
    <submittedName>
        <fullName evidence="2">Uncharacterized protein</fullName>
    </submittedName>
</protein>
<evidence type="ECO:0000256" key="1">
    <source>
        <dbReference type="SAM" id="Phobius"/>
    </source>
</evidence>
<accession>A0ABV2J3B4</accession>
<comment type="caution">
    <text evidence="2">The sequence shown here is derived from an EMBL/GenBank/DDBJ whole genome shotgun (WGS) entry which is preliminary data.</text>
</comment>
<dbReference type="RefSeq" id="WP_354557729.1">
    <property type="nucleotide sequence ID" value="NZ_JBEPMB010000006.1"/>
</dbReference>